<feature type="active site" evidence="13">
    <location>
        <position position="249"/>
    </location>
</feature>
<comment type="function">
    <text evidence="12">Cell wall formation.</text>
</comment>
<feature type="binding site" evidence="14">
    <location>
        <position position="193"/>
    </location>
    <ligand>
        <name>ATP</name>
        <dbReference type="ChEBI" id="CHEBI:30616"/>
    </ligand>
</feature>
<dbReference type="InterPro" id="IPR011761">
    <property type="entry name" value="ATP-grasp"/>
</dbReference>
<feature type="binding site" evidence="15">
    <location>
        <position position="374"/>
    </location>
    <ligand>
        <name>Mg(2+)</name>
        <dbReference type="ChEBI" id="CHEBI:18420"/>
        <label>1</label>
    </ligand>
</feature>
<organism evidence="19 20">
    <name type="scientific">Streptomyces tubercidicus</name>
    <dbReference type="NCBI Taxonomy" id="47759"/>
    <lineage>
        <taxon>Bacteria</taxon>
        <taxon>Bacillati</taxon>
        <taxon>Actinomycetota</taxon>
        <taxon>Actinomycetes</taxon>
        <taxon>Kitasatosporales</taxon>
        <taxon>Streptomycetaceae</taxon>
        <taxon>Streptomyces</taxon>
    </lineage>
</organism>
<dbReference type="GO" id="GO:0008360">
    <property type="term" value="P:regulation of cell shape"/>
    <property type="evidence" value="ECO:0007669"/>
    <property type="project" value="UniProtKB-KW"/>
</dbReference>
<evidence type="ECO:0000259" key="18">
    <source>
        <dbReference type="PROSITE" id="PS50975"/>
    </source>
</evidence>
<protein>
    <recommendedName>
        <fullName evidence="12">D-alanine--D-alanine ligase</fullName>
        <ecNumber evidence="12">6.3.2.4</ecNumber>
    </recommendedName>
    <alternativeName>
        <fullName evidence="12">D-Ala-D-Ala ligase</fullName>
    </alternativeName>
    <alternativeName>
        <fullName evidence="12">D-alanylalanine synthetase</fullName>
    </alternativeName>
</protein>
<dbReference type="InterPro" id="IPR016185">
    <property type="entry name" value="PreATP-grasp_dom_sf"/>
</dbReference>
<dbReference type="GO" id="GO:0009252">
    <property type="term" value="P:peptidoglycan biosynthetic process"/>
    <property type="evidence" value="ECO:0007669"/>
    <property type="project" value="UniProtKB-UniRule"/>
</dbReference>
<feature type="domain" description="ATP-grasp" evidence="18">
    <location>
        <begin position="197"/>
        <end position="407"/>
    </location>
</feature>
<accession>A0A640USM8</accession>
<dbReference type="GO" id="GO:0005524">
    <property type="term" value="F:ATP binding"/>
    <property type="evidence" value="ECO:0007669"/>
    <property type="project" value="UniProtKB-UniRule"/>
</dbReference>
<dbReference type="Gene3D" id="3.30.1490.20">
    <property type="entry name" value="ATP-grasp fold, A domain"/>
    <property type="match status" value="1"/>
</dbReference>
<evidence type="ECO:0000256" key="14">
    <source>
        <dbReference type="PIRSR" id="PIRSR039102-2"/>
    </source>
</evidence>
<dbReference type="PROSITE" id="PS00843">
    <property type="entry name" value="DALA_DALA_LIGASE_1"/>
    <property type="match status" value="1"/>
</dbReference>
<gene>
    <name evidence="12 19" type="primary">ddl</name>
    <name evidence="19" type="ORF">Stube_17190</name>
</gene>
<dbReference type="SUPFAM" id="SSF52440">
    <property type="entry name" value="PreATP-grasp domain"/>
    <property type="match status" value="1"/>
</dbReference>
<dbReference type="Pfam" id="PF07478">
    <property type="entry name" value="Dala_Dala_lig_C"/>
    <property type="match status" value="1"/>
</dbReference>
<dbReference type="PIRSF" id="PIRSF039102">
    <property type="entry name" value="Ddl/VanB"/>
    <property type="match status" value="1"/>
</dbReference>
<comment type="caution">
    <text evidence="19">The sequence shown here is derived from an EMBL/GenBank/DDBJ whole genome shotgun (WGS) entry which is preliminary data.</text>
</comment>
<dbReference type="PANTHER" id="PTHR23132:SF25">
    <property type="entry name" value="D-ALANINE--D-ALANINE LIGASE A"/>
    <property type="match status" value="1"/>
</dbReference>
<dbReference type="InterPro" id="IPR005905">
    <property type="entry name" value="D_ala_D_ala"/>
</dbReference>
<dbReference type="GO" id="GO:0071555">
    <property type="term" value="P:cell wall organization"/>
    <property type="evidence" value="ECO:0007669"/>
    <property type="project" value="UniProtKB-KW"/>
</dbReference>
<dbReference type="GO" id="GO:0046872">
    <property type="term" value="F:metal ion binding"/>
    <property type="evidence" value="ECO:0007669"/>
    <property type="project" value="UniProtKB-KW"/>
</dbReference>
<evidence type="ECO:0000256" key="13">
    <source>
        <dbReference type="PIRSR" id="PIRSR039102-1"/>
    </source>
</evidence>
<feature type="active site" evidence="13">
    <location>
        <position position="61"/>
    </location>
</feature>
<keyword evidence="10 15" id="KW-0464">Manganese</keyword>
<dbReference type="Gene3D" id="3.30.470.20">
    <property type="entry name" value="ATP-grasp fold, B domain"/>
    <property type="match status" value="1"/>
</dbReference>
<evidence type="ECO:0000256" key="12">
    <source>
        <dbReference type="HAMAP-Rule" id="MF_00047"/>
    </source>
</evidence>
<keyword evidence="3 12" id="KW-0436">Ligase</keyword>
<dbReference type="InterPro" id="IPR000291">
    <property type="entry name" value="D-Ala_lig_Van_CS"/>
</dbReference>
<keyword evidence="8 12" id="KW-0133">Cell shape</keyword>
<dbReference type="GO" id="GO:0008716">
    <property type="term" value="F:D-alanine-D-alanine ligase activity"/>
    <property type="evidence" value="ECO:0007669"/>
    <property type="project" value="UniProtKB-UniRule"/>
</dbReference>
<evidence type="ECO:0000256" key="3">
    <source>
        <dbReference type="ARBA" id="ARBA00022598"/>
    </source>
</evidence>
<evidence type="ECO:0000256" key="6">
    <source>
        <dbReference type="ARBA" id="ARBA00022840"/>
    </source>
</evidence>
<evidence type="ECO:0000256" key="10">
    <source>
        <dbReference type="ARBA" id="ARBA00023211"/>
    </source>
</evidence>
<evidence type="ECO:0000256" key="4">
    <source>
        <dbReference type="ARBA" id="ARBA00022723"/>
    </source>
</evidence>
<keyword evidence="11 12" id="KW-0961">Cell wall biogenesis/degradation</keyword>
<evidence type="ECO:0000256" key="9">
    <source>
        <dbReference type="ARBA" id="ARBA00022984"/>
    </source>
</evidence>
<keyword evidence="9 12" id="KW-0573">Peptidoglycan synthesis</keyword>
<feature type="binding site" evidence="15">
    <location>
        <position position="374"/>
    </location>
    <ligand>
        <name>Mg(2+)</name>
        <dbReference type="ChEBI" id="CHEBI:18420"/>
        <label>2</label>
    </ligand>
</feature>
<comment type="cofactor">
    <cofactor evidence="15">
        <name>Mg(2+)</name>
        <dbReference type="ChEBI" id="CHEBI:18420"/>
    </cofactor>
    <cofactor evidence="15">
        <name>Mn(2+)</name>
        <dbReference type="ChEBI" id="CHEBI:29035"/>
    </cofactor>
    <text evidence="15">Binds 2 magnesium or manganese ions per subunit.</text>
</comment>
<dbReference type="InterPro" id="IPR013815">
    <property type="entry name" value="ATP_grasp_subdomain_1"/>
</dbReference>
<keyword evidence="5 14" id="KW-0547">Nucleotide-binding</keyword>
<proteinExistence type="inferred from homology"/>
<dbReference type="NCBIfam" id="TIGR01205">
    <property type="entry name" value="D_ala_D_alaTIGR"/>
    <property type="match status" value="1"/>
</dbReference>
<keyword evidence="12" id="KW-0963">Cytoplasm</keyword>
<feature type="binding site" evidence="14">
    <location>
        <begin position="279"/>
        <end position="286"/>
    </location>
    <ligand>
        <name>ATP</name>
        <dbReference type="ChEBI" id="CHEBI:30616"/>
    </ligand>
</feature>
<comment type="pathway">
    <text evidence="12">Cell wall biogenesis; peptidoglycan biosynthesis.</text>
</comment>
<dbReference type="FunFam" id="3.30.470.20:FF:000008">
    <property type="entry name" value="D-alanine--D-alanine ligase"/>
    <property type="match status" value="1"/>
</dbReference>
<keyword evidence="20" id="KW-1185">Reference proteome</keyword>
<feature type="binding site" evidence="15">
    <location>
        <position position="361"/>
    </location>
    <ligand>
        <name>Mg(2+)</name>
        <dbReference type="ChEBI" id="CHEBI:18420"/>
        <label>1</label>
    </ligand>
</feature>
<dbReference type="GO" id="GO:0005829">
    <property type="term" value="C:cytosol"/>
    <property type="evidence" value="ECO:0007669"/>
    <property type="project" value="TreeGrafter"/>
</dbReference>
<reference evidence="19 20" key="1">
    <citation type="submission" date="2019-12" db="EMBL/GenBank/DDBJ databases">
        <title>Whole genome shotgun sequence of Streptomyces tubercidicus NBRC 13090.</title>
        <authorList>
            <person name="Ichikawa N."/>
            <person name="Kimura A."/>
            <person name="Kitahashi Y."/>
            <person name="Komaki H."/>
            <person name="Tamura T."/>
        </authorList>
    </citation>
    <scope>NUCLEOTIDE SEQUENCE [LARGE SCALE GENOMIC DNA]</scope>
    <source>
        <strain evidence="19 20">NBRC 13090</strain>
    </source>
</reference>
<dbReference type="PANTHER" id="PTHR23132">
    <property type="entry name" value="D-ALANINE--D-ALANINE LIGASE"/>
    <property type="match status" value="1"/>
</dbReference>
<keyword evidence="6 16" id="KW-0067">ATP-binding</keyword>
<dbReference type="HAMAP" id="MF_00047">
    <property type="entry name" value="Dala_Dala_lig"/>
    <property type="match status" value="1"/>
</dbReference>
<dbReference type="Gene3D" id="3.40.50.20">
    <property type="match status" value="1"/>
</dbReference>
<evidence type="ECO:0000256" key="2">
    <source>
        <dbReference type="ARBA" id="ARBA00010871"/>
    </source>
</evidence>
<evidence type="ECO:0000256" key="15">
    <source>
        <dbReference type="PIRSR" id="PIRSR039102-3"/>
    </source>
</evidence>
<dbReference type="UniPathway" id="UPA00219"/>
<evidence type="ECO:0000256" key="8">
    <source>
        <dbReference type="ARBA" id="ARBA00022960"/>
    </source>
</evidence>
<dbReference type="InterPro" id="IPR011095">
    <property type="entry name" value="Dala_Dala_lig_C"/>
</dbReference>
<comment type="cofactor">
    <cofactor evidence="1">
        <name>Mn(2+)</name>
        <dbReference type="ChEBI" id="CHEBI:29035"/>
    </cofactor>
</comment>
<evidence type="ECO:0000256" key="7">
    <source>
        <dbReference type="ARBA" id="ARBA00022842"/>
    </source>
</evidence>
<dbReference type="Pfam" id="PF01820">
    <property type="entry name" value="Dala_Dala_lig_N"/>
    <property type="match status" value="1"/>
</dbReference>
<evidence type="ECO:0000256" key="16">
    <source>
        <dbReference type="PROSITE-ProRule" id="PRU00409"/>
    </source>
</evidence>
<evidence type="ECO:0000256" key="1">
    <source>
        <dbReference type="ARBA" id="ARBA00001936"/>
    </source>
</evidence>
<dbReference type="PROSITE" id="PS50975">
    <property type="entry name" value="ATP_GRASP"/>
    <property type="match status" value="1"/>
</dbReference>
<dbReference type="AlphaFoldDB" id="A0A640USM8"/>
<feature type="region of interest" description="Disordered" evidence="17">
    <location>
        <begin position="1"/>
        <end position="48"/>
    </location>
</feature>
<feature type="binding site" evidence="14">
    <location>
        <begin position="373"/>
        <end position="374"/>
    </location>
    <ligand>
        <name>ATP</name>
        <dbReference type="ChEBI" id="CHEBI:30616"/>
    </ligand>
</feature>
<feature type="binding site" evidence="14">
    <location>
        <begin position="241"/>
        <end position="243"/>
    </location>
    <ligand>
        <name>ATP</name>
        <dbReference type="ChEBI" id="CHEBI:30616"/>
    </ligand>
</feature>
<evidence type="ECO:0000313" key="19">
    <source>
        <dbReference type="EMBL" id="GFE37046.1"/>
    </source>
</evidence>
<keyword evidence="4 15" id="KW-0479">Metal-binding</keyword>
<dbReference type="EMBL" id="BLIR01000001">
    <property type="protein sequence ID" value="GFE37046.1"/>
    <property type="molecule type" value="Genomic_DNA"/>
</dbReference>
<dbReference type="EC" id="6.3.2.4" evidence="12"/>
<feature type="binding site" evidence="14">
    <location>
        <begin position="249"/>
        <end position="250"/>
    </location>
    <ligand>
        <name>ATP</name>
        <dbReference type="ChEBI" id="CHEBI:30616"/>
    </ligand>
</feature>
<evidence type="ECO:0000313" key="20">
    <source>
        <dbReference type="Proteomes" id="UP000431826"/>
    </source>
</evidence>
<feature type="binding site" evidence="15">
    <location>
        <position position="376"/>
    </location>
    <ligand>
        <name>Mg(2+)</name>
        <dbReference type="ChEBI" id="CHEBI:18420"/>
        <label>2</label>
    </ligand>
</feature>
<name>A0A640USM8_9ACTN</name>
<sequence length="417" mass="45022">MRRSGAVRPGPSPTASGRDATNGRRSTDSVPVSRYPQPDMSSETTSHKPRVAVVFGGRSSEHAISVLTAGAVLRAIDREKYDVLPIGITTDGRWALTADDPERMAIADRQLPTVAALAESTEGGVVLPVDPTNREVVYNEPGSVPKALGEVDVVFPVLHGPYGEDGTLQGLLELSGVPYVGSGVLASAVGQDKDYMKRVFTSFGLPVGPYEVIRPREWDRDPAAARRKIVDFAAEHGWPLFVKPARAGSSMGITKVDDLGGLDEAIEEARRHDPKILVESLLRGREIECGVLEFEDGPRASVPAEIPPVTAHDFYDFEAKYIDSADGIVPAPLTDGQTAQVQELAVAAFEAASCEGLVRADFFLQDNGEFVINEINTLPGFTPISMYPRMWQESGVSYPELIDRLLQAALDRSTGLR</sequence>
<comment type="catalytic activity">
    <reaction evidence="12">
        <text>2 D-alanine + ATP = D-alanyl-D-alanine + ADP + phosphate + H(+)</text>
        <dbReference type="Rhea" id="RHEA:11224"/>
        <dbReference type="ChEBI" id="CHEBI:15378"/>
        <dbReference type="ChEBI" id="CHEBI:30616"/>
        <dbReference type="ChEBI" id="CHEBI:43474"/>
        <dbReference type="ChEBI" id="CHEBI:57416"/>
        <dbReference type="ChEBI" id="CHEBI:57822"/>
        <dbReference type="ChEBI" id="CHEBI:456216"/>
        <dbReference type="EC" id="6.3.2.4"/>
    </reaction>
</comment>
<keyword evidence="7 15" id="KW-0460">Magnesium</keyword>
<feature type="active site" evidence="13">
    <location>
        <position position="385"/>
    </location>
</feature>
<evidence type="ECO:0000256" key="11">
    <source>
        <dbReference type="ARBA" id="ARBA00023316"/>
    </source>
</evidence>
<evidence type="ECO:0000256" key="5">
    <source>
        <dbReference type="ARBA" id="ARBA00022741"/>
    </source>
</evidence>
<dbReference type="NCBIfam" id="NF002528">
    <property type="entry name" value="PRK01966.1-4"/>
    <property type="match status" value="1"/>
</dbReference>
<comment type="subcellular location">
    <subcellularLocation>
        <location evidence="12">Cytoplasm</location>
    </subcellularLocation>
</comment>
<dbReference type="PROSITE" id="PS00844">
    <property type="entry name" value="DALA_DALA_LIGASE_2"/>
    <property type="match status" value="1"/>
</dbReference>
<comment type="similarity">
    <text evidence="2 12">Belongs to the D-alanine--D-alanine ligase family.</text>
</comment>
<dbReference type="SUPFAM" id="SSF56059">
    <property type="entry name" value="Glutathione synthetase ATP-binding domain-like"/>
    <property type="match status" value="1"/>
</dbReference>
<dbReference type="InterPro" id="IPR011127">
    <property type="entry name" value="Dala_Dala_lig_N"/>
</dbReference>
<dbReference type="Proteomes" id="UP000431826">
    <property type="component" value="Unassembled WGS sequence"/>
</dbReference>
<evidence type="ECO:0000256" key="17">
    <source>
        <dbReference type="SAM" id="MobiDB-lite"/>
    </source>
</evidence>